<name>A0A0C9WRM1_9AGAR</name>
<proteinExistence type="predicted"/>
<reference evidence="4" key="2">
    <citation type="submission" date="2015-01" db="EMBL/GenBank/DDBJ databases">
        <title>Evolutionary Origins and Diversification of the Mycorrhizal Mutualists.</title>
        <authorList>
            <consortium name="DOE Joint Genome Institute"/>
            <consortium name="Mycorrhizal Genomics Consortium"/>
            <person name="Kohler A."/>
            <person name="Kuo A."/>
            <person name="Nagy L.G."/>
            <person name="Floudas D."/>
            <person name="Copeland A."/>
            <person name="Barry K.W."/>
            <person name="Cichocki N."/>
            <person name="Veneault-Fourrey C."/>
            <person name="LaButti K."/>
            <person name="Lindquist E.A."/>
            <person name="Lipzen A."/>
            <person name="Lundell T."/>
            <person name="Morin E."/>
            <person name="Murat C."/>
            <person name="Riley R."/>
            <person name="Ohm R."/>
            <person name="Sun H."/>
            <person name="Tunlid A."/>
            <person name="Henrissat B."/>
            <person name="Grigoriev I.V."/>
            <person name="Hibbett D.S."/>
            <person name="Martin F."/>
        </authorList>
    </citation>
    <scope>NUCLEOTIDE SEQUENCE [LARGE SCALE GENOMIC DNA]</scope>
    <source>
        <strain evidence="4">LaAM-08-1</strain>
    </source>
</reference>
<dbReference type="EMBL" id="KN839172">
    <property type="protein sequence ID" value="KIJ90498.1"/>
    <property type="molecule type" value="Genomic_DNA"/>
</dbReference>
<protein>
    <recommendedName>
        <fullName evidence="2">F-box domain-containing protein</fullName>
    </recommendedName>
</protein>
<dbReference type="Proteomes" id="UP000054477">
    <property type="component" value="Unassembled WGS sequence"/>
</dbReference>
<dbReference type="InterPro" id="IPR001810">
    <property type="entry name" value="F-box_dom"/>
</dbReference>
<dbReference type="AlphaFoldDB" id="A0A0C9WRM1"/>
<evidence type="ECO:0000259" key="2">
    <source>
        <dbReference type="Pfam" id="PF00646"/>
    </source>
</evidence>
<feature type="compositionally biased region" description="Low complexity" evidence="1">
    <location>
        <begin position="30"/>
        <end position="44"/>
    </location>
</feature>
<sequence length="452" mass="50015">MNFHYHHSGLYTESRQPVVPLDRPSFTENPSQTSSPTISSPSASDCGSPTELSSMPLFTDGPAIRTFFGNGVAKGQESDSSAETLISNPQLHLWKHTSKQLLDIGRMNPEHFWTIQSHIRQLADVYRLETTPQDAAFEYPTNILLHMPLDVQKLIFDNLAIPALLRLSKCCRYLCHAVNVYIMAQIEGILTSFSINPRKLLECMETSSAFIGGSVALLAVLATVDRFTPQDLDIYIPEAYAESLARHILSGFKAIGGHSPIYHLNPAIARVEWYTSISHPLIHVNIIITQSKSPLEALFHSGTSITMNAITSRSIFTAYADLTPQKISLLQSGLPTTKPYHAVRTRSPLPNDEAQTIIANFGISVPVTALPQELLALLVKKYKARVGNTFIRQLACIKDHICGEDQSCNFTLRTSADSGCAFFLFRLFSPLPILTPTMPITPIMPKVMQNPI</sequence>
<dbReference type="Pfam" id="PF00646">
    <property type="entry name" value="F-box"/>
    <property type="match status" value="1"/>
</dbReference>
<evidence type="ECO:0000313" key="4">
    <source>
        <dbReference type="Proteomes" id="UP000054477"/>
    </source>
</evidence>
<reference evidence="3 4" key="1">
    <citation type="submission" date="2014-04" db="EMBL/GenBank/DDBJ databases">
        <authorList>
            <consortium name="DOE Joint Genome Institute"/>
            <person name="Kuo A."/>
            <person name="Kohler A."/>
            <person name="Nagy L.G."/>
            <person name="Floudas D."/>
            <person name="Copeland A."/>
            <person name="Barry K.W."/>
            <person name="Cichocki N."/>
            <person name="Veneault-Fourrey C."/>
            <person name="LaButti K."/>
            <person name="Lindquist E.A."/>
            <person name="Lipzen A."/>
            <person name="Lundell T."/>
            <person name="Morin E."/>
            <person name="Murat C."/>
            <person name="Sun H."/>
            <person name="Tunlid A."/>
            <person name="Henrissat B."/>
            <person name="Grigoriev I.V."/>
            <person name="Hibbett D.S."/>
            <person name="Martin F."/>
            <person name="Nordberg H.P."/>
            <person name="Cantor M.N."/>
            <person name="Hua S.X."/>
        </authorList>
    </citation>
    <scope>NUCLEOTIDE SEQUENCE [LARGE SCALE GENOMIC DNA]</scope>
    <source>
        <strain evidence="3 4">LaAM-08-1</strain>
    </source>
</reference>
<feature type="domain" description="F-box" evidence="2">
    <location>
        <begin position="144"/>
        <end position="178"/>
    </location>
</feature>
<evidence type="ECO:0000256" key="1">
    <source>
        <dbReference type="SAM" id="MobiDB-lite"/>
    </source>
</evidence>
<evidence type="ECO:0000313" key="3">
    <source>
        <dbReference type="EMBL" id="KIJ90498.1"/>
    </source>
</evidence>
<accession>A0A0C9WRM1</accession>
<dbReference type="OrthoDB" id="3067340at2759"/>
<dbReference type="HOGENOM" id="CLU_035155_0_0_1"/>
<gene>
    <name evidence="3" type="ORF">K443DRAFT_15185</name>
</gene>
<feature type="region of interest" description="Disordered" evidence="1">
    <location>
        <begin position="14"/>
        <end position="55"/>
    </location>
</feature>
<organism evidence="3 4">
    <name type="scientific">Laccaria amethystina LaAM-08-1</name>
    <dbReference type="NCBI Taxonomy" id="1095629"/>
    <lineage>
        <taxon>Eukaryota</taxon>
        <taxon>Fungi</taxon>
        <taxon>Dikarya</taxon>
        <taxon>Basidiomycota</taxon>
        <taxon>Agaricomycotina</taxon>
        <taxon>Agaricomycetes</taxon>
        <taxon>Agaricomycetidae</taxon>
        <taxon>Agaricales</taxon>
        <taxon>Agaricineae</taxon>
        <taxon>Hydnangiaceae</taxon>
        <taxon>Laccaria</taxon>
    </lineage>
</organism>
<keyword evidence="4" id="KW-1185">Reference proteome</keyword>